<protein>
    <submittedName>
        <fullName evidence="1">Uncharacterized protein</fullName>
    </submittedName>
</protein>
<dbReference type="KEGG" id="uma:UMAG_03389"/>
<keyword evidence="2" id="KW-1185">Reference proteome</keyword>
<sequence>MSKSAKRCSSDTWLETSACVLAELPMWLGLGSCDIELKRAASAADADTVAADAADAGSYEMESADAGCVVLDIADVDAVAASAADARRIVVDTDDALSVALLYVWR</sequence>
<dbReference type="RefSeq" id="XP_011389767.1">
    <property type="nucleotide sequence ID" value="XM_011391465.1"/>
</dbReference>
<proteinExistence type="predicted"/>
<dbReference type="InParanoid" id="A0A0D1CQC4"/>
<organism evidence="1 2">
    <name type="scientific">Mycosarcoma maydis</name>
    <name type="common">Corn smut fungus</name>
    <name type="synonym">Ustilago maydis</name>
    <dbReference type="NCBI Taxonomy" id="5270"/>
    <lineage>
        <taxon>Eukaryota</taxon>
        <taxon>Fungi</taxon>
        <taxon>Dikarya</taxon>
        <taxon>Basidiomycota</taxon>
        <taxon>Ustilaginomycotina</taxon>
        <taxon>Ustilaginomycetes</taxon>
        <taxon>Ustilaginales</taxon>
        <taxon>Ustilaginaceae</taxon>
        <taxon>Mycosarcoma</taxon>
    </lineage>
</organism>
<accession>A0A0D1CQC4</accession>
<dbReference type="AlphaFoldDB" id="A0A0D1CQC4"/>
<evidence type="ECO:0000313" key="2">
    <source>
        <dbReference type="Proteomes" id="UP000000561"/>
    </source>
</evidence>
<dbReference type="GeneID" id="23563854"/>
<evidence type="ECO:0000313" key="1">
    <source>
        <dbReference type="EMBL" id="KIS68823.1"/>
    </source>
</evidence>
<dbReference type="VEuPathDB" id="FungiDB:UMAG_03389"/>
<dbReference type="Proteomes" id="UP000000561">
    <property type="component" value="Chromosome 8"/>
</dbReference>
<name>A0A0D1CQC4_MYCMD</name>
<dbReference type="EMBL" id="CM003147">
    <property type="protein sequence ID" value="KIS68823.1"/>
    <property type="molecule type" value="Genomic_DNA"/>
</dbReference>
<gene>
    <name evidence="1" type="ORF">UMAG_03389</name>
</gene>
<reference evidence="1 2" key="1">
    <citation type="journal article" date="2006" name="Nature">
        <title>Insights from the genome of the biotrophic fungal plant pathogen Ustilago maydis.</title>
        <authorList>
            <person name="Kamper J."/>
            <person name="Kahmann R."/>
            <person name="Bolker M."/>
            <person name="Ma L.J."/>
            <person name="Brefort T."/>
            <person name="Saville B.J."/>
            <person name="Banuett F."/>
            <person name="Kronstad J.W."/>
            <person name="Gold S.E."/>
            <person name="Muller O."/>
            <person name="Perlin M.H."/>
            <person name="Wosten H.A."/>
            <person name="de Vries R."/>
            <person name="Ruiz-Herrera J."/>
            <person name="Reynaga-Pena C.G."/>
            <person name="Snetselaar K."/>
            <person name="McCann M."/>
            <person name="Perez-Martin J."/>
            <person name="Feldbrugge M."/>
            <person name="Basse C.W."/>
            <person name="Steinberg G."/>
            <person name="Ibeas J.I."/>
            <person name="Holloman W."/>
            <person name="Guzman P."/>
            <person name="Farman M."/>
            <person name="Stajich J.E."/>
            <person name="Sentandreu R."/>
            <person name="Gonzalez-Prieto J.M."/>
            <person name="Kennell J.C."/>
            <person name="Molina L."/>
            <person name="Schirawski J."/>
            <person name="Mendoza-Mendoza A."/>
            <person name="Greilinger D."/>
            <person name="Munch K."/>
            <person name="Rossel N."/>
            <person name="Scherer M."/>
            <person name="Vranes M."/>
            <person name="Ladendorf O."/>
            <person name="Vincon V."/>
            <person name="Fuchs U."/>
            <person name="Sandrock B."/>
            <person name="Meng S."/>
            <person name="Ho E.C."/>
            <person name="Cahill M.J."/>
            <person name="Boyce K.J."/>
            <person name="Klose J."/>
            <person name="Klosterman S.J."/>
            <person name="Deelstra H.J."/>
            <person name="Ortiz-Castellanos L."/>
            <person name="Li W."/>
            <person name="Sanchez-Alonso P."/>
            <person name="Schreier P.H."/>
            <person name="Hauser-Hahn I."/>
            <person name="Vaupel M."/>
            <person name="Koopmann E."/>
            <person name="Friedrich G."/>
            <person name="Voss H."/>
            <person name="Schluter T."/>
            <person name="Margolis J."/>
            <person name="Platt D."/>
            <person name="Swimmer C."/>
            <person name="Gnirke A."/>
            <person name="Chen F."/>
            <person name="Vysotskaia V."/>
            <person name="Mannhaupt G."/>
            <person name="Guldener U."/>
            <person name="Munsterkotter M."/>
            <person name="Haase D."/>
            <person name="Oesterheld M."/>
            <person name="Mewes H.W."/>
            <person name="Mauceli E.W."/>
            <person name="DeCaprio D."/>
            <person name="Wade C.M."/>
            <person name="Butler J."/>
            <person name="Young S."/>
            <person name="Jaffe D.B."/>
            <person name="Calvo S."/>
            <person name="Nusbaum C."/>
            <person name="Galagan J."/>
            <person name="Birren B.W."/>
        </authorList>
    </citation>
    <scope>NUCLEOTIDE SEQUENCE [LARGE SCALE GENOMIC DNA]</scope>
    <source>
        <strain evidence="2">DSM 14603 / FGSC 9021 / UM521</strain>
    </source>
</reference>